<dbReference type="Pfam" id="PF14018">
    <property type="entry name" value="DUF4234"/>
    <property type="match status" value="1"/>
</dbReference>
<feature type="domain" description="DUF4234" evidence="3">
    <location>
        <begin position="127"/>
        <end position="194"/>
    </location>
</feature>
<sequence>MRAGPTLTDQSATPHGFPEPHGQPDVHDRHGWSSDRAYQTGLPPEPPYPAEQPRPGGQPAREPHPIDGPGTSTGGFPIYAFRESLSGAEPEQGYPATPDYGFPGPDGPAGPVRDLGGAGMLGRHRNPFAAWLGLPLLTLGVYPFVWVYKTNRELAEYDRRIQVNPTLSVLAFLIGWLVIVPPFVAAWRLGTRTRAAQHAAGVPETNPVLAFVLFLIGFGPLFLQLELNRLWDRYPGAVEGQQVPLYR</sequence>
<name>A0ABT0JVY2_9ACTN</name>
<dbReference type="EMBL" id="JALKFT010000004">
    <property type="protein sequence ID" value="MCK9875382.1"/>
    <property type="molecule type" value="Genomic_DNA"/>
</dbReference>
<protein>
    <submittedName>
        <fullName evidence="4">DUF4234 domain-containing protein</fullName>
    </submittedName>
</protein>
<evidence type="ECO:0000259" key="3">
    <source>
        <dbReference type="Pfam" id="PF14018"/>
    </source>
</evidence>
<gene>
    <name evidence="4" type="ORF">MXD59_06240</name>
</gene>
<feature type="compositionally biased region" description="Basic and acidic residues" evidence="1">
    <location>
        <begin position="22"/>
        <end position="33"/>
    </location>
</feature>
<evidence type="ECO:0000313" key="5">
    <source>
        <dbReference type="Proteomes" id="UP001201873"/>
    </source>
</evidence>
<feature type="transmembrane region" description="Helical" evidence="2">
    <location>
        <begin position="208"/>
        <end position="225"/>
    </location>
</feature>
<feature type="region of interest" description="Disordered" evidence="1">
    <location>
        <begin position="88"/>
        <end position="109"/>
    </location>
</feature>
<evidence type="ECO:0000256" key="2">
    <source>
        <dbReference type="SAM" id="Phobius"/>
    </source>
</evidence>
<keyword evidence="2" id="KW-0812">Transmembrane</keyword>
<keyword evidence="2" id="KW-0472">Membrane</keyword>
<feature type="region of interest" description="Disordered" evidence="1">
    <location>
        <begin position="1"/>
        <end position="73"/>
    </location>
</feature>
<feature type="compositionally biased region" description="Pro residues" evidence="1">
    <location>
        <begin position="43"/>
        <end position="52"/>
    </location>
</feature>
<reference evidence="4 5" key="1">
    <citation type="submission" date="2022-04" db="EMBL/GenBank/DDBJ databases">
        <title>Genome diversity in the genus Frankia.</title>
        <authorList>
            <person name="Carlos-Shanley C."/>
            <person name="Hahn D."/>
        </authorList>
    </citation>
    <scope>NUCLEOTIDE SEQUENCE [LARGE SCALE GENOMIC DNA]</scope>
    <source>
        <strain evidence="4 5">Ag45/Mut15</strain>
    </source>
</reference>
<evidence type="ECO:0000256" key="1">
    <source>
        <dbReference type="SAM" id="MobiDB-lite"/>
    </source>
</evidence>
<feature type="transmembrane region" description="Helical" evidence="2">
    <location>
        <begin position="168"/>
        <end position="187"/>
    </location>
</feature>
<comment type="caution">
    <text evidence="4">The sequence shown here is derived from an EMBL/GenBank/DDBJ whole genome shotgun (WGS) entry which is preliminary data.</text>
</comment>
<accession>A0ABT0JVY2</accession>
<dbReference type="Proteomes" id="UP001201873">
    <property type="component" value="Unassembled WGS sequence"/>
</dbReference>
<keyword evidence="2" id="KW-1133">Transmembrane helix</keyword>
<proteinExistence type="predicted"/>
<dbReference type="InterPro" id="IPR025328">
    <property type="entry name" value="DUF4234"/>
</dbReference>
<organism evidence="4 5">
    <name type="scientific">Frankia umida</name>
    <dbReference type="NCBI Taxonomy" id="573489"/>
    <lineage>
        <taxon>Bacteria</taxon>
        <taxon>Bacillati</taxon>
        <taxon>Actinomycetota</taxon>
        <taxon>Actinomycetes</taxon>
        <taxon>Frankiales</taxon>
        <taxon>Frankiaceae</taxon>
        <taxon>Frankia</taxon>
    </lineage>
</organism>
<feature type="transmembrane region" description="Helical" evidence="2">
    <location>
        <begin position="128"/>
        <end position="148"/>
    </location>
</feature>
<evidence type="ECO:0000313" key="4">
    <source>
        <dbReference type="EMBL" id="MCK9875382.1"/>
    </source>
</evidence>
<keyword evidence="5" id="KW-1185">Reference proteome</keyword>